<accession>A0A4U7JIY2</accession>
<proteinExistence type="predicted"/>
<dbReference type="OrthoDB" id="8858565at2"/>
<dbReference type="AlphaFoldDB" id="A0A4U7JIY2"/>
<keyword evidence="2" id="KW-1185">Reference proteome</keyword>
<organism evidence="1 2">
    <name type="scientific">Ruminiclostridium herbifermentans</name>
    <dbReference type="NCBI Taxonomy" id="2488810"/>
    <lineage>
        <taxon>Bacteria</taxon>
        <taxon>Bacillati</taxon>
        <taxon>Bacillota</taxon>
        <taxon>Clostridia</taxon>
        <taxon>Eubacteriales</taxon>
        <taxon>Oscillospiraceae</taxon>
        <taxon>Ruminiclostridium</taxon>
    </lineage>
</organism>
<dbReference type="InterPro" id="IPR018691">
    <property type="entry name" value="DUF2188"/>
</dbReference>
<name>A0A4U7JIY2_9FIRM</name>
<sequence length="75" mass="8452">MAKQHVIPNNGIWQVKRENSTKATKNFDTQKDAIAFGRNIAINQQSELVIHGRNGQIRNSNSYGNDPCPPKDTKF</sequence>
<dbReference type="KEGG" id="rher:EHE19_013855"/>
<dbReference type="Pfam" id="PF09954">
    <property type="entry name" value="DUF2188"/>
    <property type="match status" value="1"/>
</dbReference>
<protein>
    <submittedName>
        <fullName evidence="1">DUF2188 domain-containing protein</fullName>
    </submittedName>
</protein>
<gene>
    <name evidence="1" type="ORF">EHE19_013855</name>
</gene>
<dbReference type="EMBL" id="CP061336">
    <property type="protein sequence ID" value="QNU65965.1"/>
    <property type="molecule type" value="Genomic_DNA"/>
</dbReference>
<dbReference type="Proteomes" id="UP000306409">
    <property type="component" value="Chromosome"/>
</dbReference>
<reference evidence="1 2" key="1">
    <citation type="submission" date="2020-09" db="EMBL/GenBank/DDBJ databases">
        <title>Characterization and genome sequencing of Ruminiclostridium sp. nov. MA18.</title>
        <authorList>
            <person name="Rettenmaier R."/>
            <person name="Kowollik M.-L."/>
            <person name="Liebl W."/>
            <person name="Zverlov V."/>
        </authorList>
    </citation>
    <scope>NUCLEOTIDE SEQUENCE [LARGE SCALE GENOMIC DNA]</scope>
    <source>
        <strain evidence="1 2">MA18</strain>
    </source>
</reference>
<dbReference type="RefSeq" id="WP_137696712.1">
    <property type="nucleotide sequence ID" value="NZ_CP061336.1"/>
</dbReference>
<evidence type="ECO:0000313" key="1">
    <source>
        <dbReference type="EMBL" id="QNU65965.1"/>
    </source>
</evidence>
<evidence type="ECO:0000313" key="2">
    <source>
        <dbReference type="Proteomes" id="UP000306409"/>
    </source>
</evidence>